<dbReference type="EMBL" id="CP046415">
    <property type="protein sequence ID" value="QGT79541.1"/>
    <property type="molecule type" value="Genomic_DNA"/>
</dbReference>
<evidence type="ECO:0000313" key="5">
    <source>
        <dbReference type="EMBL" id="QGT79541.1"/>
    </source>
</evidence>
<evidence type="ECO:0000256" key="2">
    <source>
        <dbReference type="ARBA" id="ARBA00022741"/>
    </source>
</evidence>
<proteinExistence type="predicted"/>
<dbReference type="PANTHER" id="PTHR42918:SF6">
    <property type="entry name" value="ELONGATION FACTOR P--(R)-BETA-LYSINE LIGASE"/>
    <property type="match status" value="1"/>
</dbReference>
<dbReference type="PROSITE" id="PS50862">
    <property type="entry name" value="AA_TRNA_LIGASE_II"/>
    <property type="match status" value="1"/>
</dbReference>
<dbReference type="KEGG" id="ghl:GM160_03670"/>
<evidence type="ECO:0000256" key="1">
    <source>
        <dbReference type="ARBA" id="ARBA00022598"/>
    </source>
</evidence>
<keyword evidence="2" id="KW-0547">Nucleotide-binding</keyword>
<gene>
    <name evidence="5" type="ORF">GM160_03670</name>
</gene>
<protein>
    <submittedName>
        <fullName evidence="5">EF-P lysine aminoacylase GenX</fullName>
    </submittedName>
</protein>
<dbReference type="GO" id="GO:0000049">
    <property type="term" value="F:tRNA binding"/>
    <property type="evidence" value="ECO:0007669"/>
    <property type="project" value="TreeGrafter"/>
</dbReference>
<dbReference type="GO" id="GO:0004824">
    <property type="term" value="F:lysine-tRNA ligase activity"/>
    <property type="evidence" value="ECO:0007669"/>
    <property type="project" value="InterPro"/>
</dbReference>
<organism evidence="5 6">
    <name type="scientific">Guyparkeria halophila</name>
    <dbReference type="NCBI Taxonomy" id="47960"/>
    <lineage>
        <taxon>Bacteria</taxon>
        <taxon>Pseudomonadati</taxon>
        <taxon>Pseudomonadota</taxon>
        <taxon>Gammaproteobacteria</taxon>
        <taxon>Chromatiales</taxon>
        <taxon>Thioalkalibacteraceae</taxon>
        <taxon>Guyparkeria</taxon>
    </lineage>
</organism>
<accession>A0A6I6D7Q9</accession>
<dbReference type="PRINTS" id="PR00982">
    <property type="entry name" value="TRNASYNTHLYS"/>
</dbReference>
<reference evidence="5 6" key="1">
    <citation type="submission" date="2019-11" db="EMBL/GenBank/DDBJ databases">
        <authorList>
            <person name="Zhang J."/>
            <person name="Sun C."/>
        </authorList>
    </citation>
    <scope>NUCLEOTIDE SEQUENCE [LARGE SCALE GENOMIC DNA]</scope>
    <source>
        <strain evidence="6">sp2</strain>
    </source>
</reference>
<dbReference type="GO" id="GO:0005829">
    <property type="term" value="C:cytosol"/>
    <property type="evidence" value="ECO:0007669"/>
    <property type="project" value="TreeGrafter"/>
</dbReference>
<feature type="domain" description="Aminoacyl-transfer RNA synthetases class-II family profile" evidence="4">
    <location>
        <begin position="12"/>
        <end position="317"/>
    </location>
</feature>
<evidence type="ECO:0000313" key="6">
    <source>
        <dbReference type="Proteomes" id="UP000427716"/>
    </source>
</evidence>
<keyword evidence="1" id="KW-0436">Ligase</keyword>
<dbReference type="InterPro" id="IPR045864">
    <property type="entry name" value="aa-tRNA-synth_II/BPL/LPL"/>
</dbReference>
<dbReference type="GO" id="GO:0005524">
    <property type="term" value="F:ATP binding"/>
    <property type="evidence" value="ECO:0007669"/>
    <property type="project" value="UniProtKB-KW"/>
</dbReference>
<evidence type="ECO:0000259" key="4">
    <source>
        <dbReference type="PROSITE" id="PS50862"/>
    </source>
</evidence>
<dbReference type="PANTHER" id="PTHR42918">
    <property type="entry name" value="LYSYL-TRNA SYNTHETASE"/>
    <property type="match status" value="1"/>
</dbReference>
<keyword evidence="6" id="KW-1185">Reference proteome</keyword>
<dbReference type="SUPFAM" id="SSF55681">
    <property type="entry name" value="Class II aaRS and biotin synthetases"/>
    <property type="match status" value="1"/>
</dbReference>
<dbReference type="InterPro" id="IPR018149">
    <property type="entry name" value="Lys-tRNA-synth_II_C"/>
</dbReference>
<dbReference type="Gene3D" id="3.30.930.10">
    <property type="entry name" value="Bira Bifunctional Protein, Domain 2"/>
    <property type="match status" value="1"/>
</dbReference>
<evidence type="ECO:0000256" key="3">
    <source>
        <dbReference type="ARBA" id="ARBA00022840"/>
    </source>
</evidence>
<dbReference type="GO" id="GO:0006430">
    <property type="term" value="P:lysyl-tRNA aminoacylation"/>
    <property type="evidence" value="ECO:0007669"/>
    <property type="project" value="InterPro"/>
</dbReference>
<dbReference type="Pfam" id="PF00152">
    <property type="entry name" value="tRNA-synt_2"/>
    <property type="match status" value="1"/>
</dbReference>
<dbReference type="InterPro" id="IPR004364">
    <property type="entry name" value="Aa-tRNA-synt_II"/>
</dbReference>
<sequence length="323" mass="35496">MDWRPGASADTLRQRARLKRLLRETLDARDWLEIDAPVLIDSPDFEPNIALFRATLPDDTPAGSLHSSPELTMKRLLAACPDLPGAYYLGPVFRANEAGRRHNPEFTMLEWYDNGATLESAIATTLALIQSAREALGLSPAPVERRDYGALFRRHGALDPYHADTDTLAQAAGRHGIDVADPADMARDDWLDLLMSLVIEPRLDPTSLTVVTGYPASQAAMARLQTTRFEGREIRTAARFEVYGGGLELANGYHELVDPDEQARRLDSAGSRQPSPSQQRFLAALAHGLPECSGVAMGVDRLLMWLTGAEDIDAVLPFSARRV</sequence>
<name>A0A6I6D7Q9_9GAMM</name>
<dbReference type="AlphaFoldDB" id="A0A6I6D7Q9"/>
<keyword evidence="3" id="KW-0067">ATP-binding</keyword>
<dbReference type="Proteomes" id="UP000427716">
    <property type="component" value="Chromosome"/>
</dbReference>
<dbReference type="InterPro" id="IPR006195">
    <property type="entry name" value="aa-tRNA-synth_II"/>
</dbReference>